<feature type="domain" description="Carboxymuconolactone decarboxylase-like" evidence="1">
    <location>
        <begin position="40"/>
        <end position="114"/>
    </location>
</feature>
<proteinExistence type="predicted"/>
<dbReference type="Pfam" id="PF02627">
    <property type="entry name" value="CMD"/>
    <property type="match status" value="1"/>
</dbReference>
<evidence type="ECO:0000313" key="2">
    <source>
        <dbReference type="EMBL" id="CAB4938295.1"/>
    </source>
</evidence>
<dbReference type="SUPFAM" id="SSF69118">
    <property type="entry name" value="AhpD-like"/>
    <property type="match status" value="1"/>
</dbReference>
<gene>
    <name evidence="2" type="ORF">UFOPK3674_01640</name>
</gene>
<name>A0A6J7J4X7_9ZZZZ</name>
<evidence type="ECO:0000259" key="1">
    <source>
        <dbReference type="Pfam" id="PF02627"/>
    </source>
</evidence>
<dbReference type="EMBL" id="CAFBMX010000008">
    <property type="protein sequence ID" value="CAB4938295.1"/>
    <property type="molecule type" value="Genomic_DNA"/>
</dbReference>
<dbReference type="PANTHER" id="PTHR34846">
    <property type="entry name" value="4-CARBOXYMUCONOLACTONE DECARBOXYLASE FAMILY PROTEIN (AFU_ORTHOLOGUE AFUA_6G11590)"/>
    <property type="match status" value="1"/>
</dbReference>
<dbReference type="InterPro" id="IPR003779">
    <property type="entry name" value="CMD-like"/>
</dbReference>
<dbReference type="AlphaFoldDB" id="A0A6J7J4X7"/>
<reference evidence="2" key="1">
    <citation type="submission" date="2020-05" db="EMBL/GenBank/DDBJ databases">
        <authorList>
            <person name="Chiriac C."/>
            <person name="Salcher M."/>
            <person name="Ghai R."/>
            <person name="Kavagutti S V."/>
        </authorList>
    </citation>
    <scope>NUCLEOTIDE SEQUENCE</scope>
</reference>
<dbReference type="Gene3D" id="1.20.1290.10">
    <property type="entry name" value="AhpD-like"/>
    <property type="match status" value="1"/>
</dbReference>
<organism evidence="2">
    <name type="scientific">freshwater metagenome</name>
    <dbReference type="NCBI Taxonomy" id="449393"/>
    <lineage>
        <taxon>unclassified sequences</taxon>
        <taxon>metagenomes</taxon>
        <taxon>ecological metagenomes</taxon>
    </lineage>
</organism>
<accession>A0A6J7J4X7</accession>
<sequence>MTRIPYADPATLSDAGRAALDSLPPLNVFRLMAHADPGFANFLTFTGGLWSDAELSPRRRELVILEVALLAHSPYEWDQHVPVARLCDITDAEIAALEARDHAAFDPGERALLEMTGVIVRRERSSDALLAATRAALSDRELIELHLLVAIYAGLAAAMTNLDLDLDDRHGADELTVDERGPRLGR</sequence>
<dbReference type="GO" id="GO:0051920">
    <property type="term" value="F:peroxiredoxin activity"/>
    <property type="evidence" value="ECO:0007669"/>
    <property type="project" value="InterPro"/>
</dbReference>
<protein>
    <submittedName>
        <fullName evidence="2">Unannotated protein</fullName>
    </submittedName>
</protein>
<dbReference type="PANTHER" id="PTHR34846:SF11">
    <property type="entry name" value="4-CARBOXYMUCONOLACTONE DECARBOXYLASE FAMILY PROTEIN (AFU_ORTHOLOGUE AFUA_6G11590)"/>
    <property type="match status" value="1"/>
</dbReference>
<dbReference type="InterPro" id="IPR029032">
    <property type="entry name" value="AhpD-like"/>
</dbReference>